<evidence type="ECO:0000256" key="1">
    <source>
        <dbReference type="SAM" id="Coils"/>
    </source>
</evidence>
<evidence type="ECO:0000313" key="4">
    <source>
        <dbReference type="Proteomes" id="UP000694563"/>
    </source>
</evidence>
<sequence length="274" mass="31106">MIPERNTILRKKTCKSIPTQAEIEARLAALKEDGRGPVPSTQEMEDRLAYATFLSFAFSHTPLLVQQTDDLLTQLSEEVAIDEHYRPRVQPQDNVCPANLDPKQLEEEKNKLLAEAAAELREENTRQEKILQVAKRLAALKGEDPEKVTLETYKLPDSDEEVAEEEAIRRVLKQLTEEAALDEASGFNIPPDQTTQPGPSQQNLCKKAKQKADDSDEDELPWCCICNEDATLRCHGCDGDLYCQCFRENHMKMFRKHMTGSVRLLKTKHTNESI</sequence>
<proteinExistence type="predicted"/>
<dbReference type="SUPFAM" id="SSF57845">
    <property type="entry name" value="B-box zinc-binding domain"/>
    <property type="match status" value="1"/>
</dbReference>
<feature type="region of interest" description="Disordered" evidence="2">
    <location>
        <begin position="185"/>
        <end position="210"/>
    </location>
</feature>
<reference evidence="3" key="2">
    <citation type="submission" date="2025-08" db="UniProtKB">
        <authorList>
            <consortium name="Ensembl"/>
        </authorList>
    </citation>
    <scope>IDENTIFICATION</scope>
</reference>
<dbReference type="AlphaFoldDB" id="A0A8C3Y2T4"/>
<dbReference type="Pfam" id="PF22586">
    <property type="entry name" value="ANCHR-like_BBOX"/>
    <property type="match status" value="1"/>
</dbReference>
<evidence type="ECO:0000313" key="3">
    <source>
        <dbReference type="Ensembl" id="ENSCUSP00005011420.1"/>
    </source>
</evidence>
<evidence type="ECO:0000256" key="2">
    <source>
        <dbReference type="SAM" id="MobiDB-lite"/>
    </source>
</evidence>
<keyword evidence="4" id="KW-1185">Reference proteome</keyword>
<dbReference type="GO" id="GO:0032154">
    <property type="term" value="C:cleavage furrow"/>
    <property type="evidence" value="ECO:0007669"/>
    <property type="project" value="TreeGrafter"/>
</dbReference>
<dbReference type="PANTHER" id="PTHR46603">
    <property type="entry name" value="ABSCISSION/NOCUT CHECKPOINT REGULATOR"/>
    <property type="match status" value="1"/>
</dbReference>
<dbReference type="GO" id="GO:0032266">
    <property type="term" value="F:phosphatidylinositol-3-phosphate binding"/>
    <property type="evidence" value="ECO:0007669"/>
    <property type="project" value="TreeGrafter"/>
</dbReference>
<accession>A0A8C3Y2T4</accession>
<dbReference type="GO" id="GO:0030496">
    <property type="term" value="C:midbody"/>
    <property type="evidence" value="ECO:0007669"/>
    <property type="project" value="TreeGrafter"/>
</dbReference>
<name>A0A8C3Y2T4_CATUS</name>
<dbReference type="PANTHER" id="PTHR46603:SF1">
    <property type="entry name" value="ABSCISSION_NOCUT CHECKPOINT REGULATOR"/>
    <property type="match status" value="1"/>
</dbReference>
<dbReference type="Proteomes" id="UP000694563">
    <property type="component" value="Chromosome 6"/>
</dbReference>
<gene>
    <name evidence="3" type="primary">ZFYVE19</name>
</gene>
<reference evidence="3" key="3">
    <citation type="submission" date="2025-09" db="UniProtKB">
        <authorList>
            <consortium name="Ensembl"/>
        </authorList>
    </citation>
    <scope>IDENTIFICATION</scope>
</reference>
<protein>
    <submittedName>
        <fullName evidence="3">Zinc finger FYVE-type containing 19</fullName>
    </submittedName>
</protein>
<feature type="compositionally biased region" description="Polar residues" evidence="2">
    <location>
        <begin position="191"/>
        <end position="204"/>
    </location>
</feature>
<dbReference type="GO" id="GO:0009838">
    <property type="term" value="P:abscission"/>
    <property type="evidence" value="ECO:0007669"/>
    <property type="project" value="TreeGrafter"/>
</dbReference>
<keyword evidence="1" id="KW-0175">Coiled coil</keyword>
<dbReference type="GO" id="GO:0005813">
    <property type="term" value="C:centrosome"/>
    <property type="evidence" value="ECO:0007669"/>
    <property type="project" value="TreeGrafter"/>
</dbReference>
<organism evidence="3 4">
    <name type="scientific">Catharus ustulatus</name>
    <name type="common">Russet-backed thrush</name>
    <name type="synonym">Hylocichla ustulatus</name>
    <dbReference type="NCBI Taxonomy" id="91951"/>
    <lineage>
        <taxon>Eukaryota</taxon>
        <taxon>Metazoa</taxon>
        <taxon>Chordata</taxon>
        <taxon>Craniata</taxon>
        <taxon>Vertebrata</taxon>
        <taxon>Euteleostomi</taxon>
        <taxon>Archelosauria</taxon>
        <taxon>Archosauria</taxon>
        <taxon>Dinosauria</taxon>
        <taxon>Saurischia</taxon>
        <taxon>Theropoda</taxon>
        <taxon>Coelurosauria</taxon>
        <taxon>Aves</taxon>
        <taxon>Neognathae</taxon>
        <taxon>Neoaves</taxon>
        <taxon>Telluraves</taxon>
        <taxon>Australaves</taxon>
        <taxon>Passeriformes</taxon>
        <taxon>Turdidae</taxon>
        <taxon>Catharus</taxon>
    </lineage>
</organism>
<dbReference type="GO" id="GO:0044878">
    <property type="term" value="P:mitotic cytokinesis checkpoint signaling"/>
    <property type="evidence" value="ECO:0007669"/>
    <property type="project" value="TreeGrafter"/>
</dbReference>
<dbReference type="CDD" id="cd19817">
    <property type="entry name" value="Bbox1_ANCHR-like"/>
    <property type="match status" value="1"/>
</dbReference>
<reference evidence="3" key="1">
    <citation type="submission" date="2020-10" db="EMBL/GenBank/DDBJ databases">
        <title>Catharus ustulatus (Swainson's thrush) genome, bCatUst1, primary haplotype v2.</title>
        <authorList>
            <person name="Delmore K."/>
            <person name="Vafadar M."/>
            <person name="Formenti G."/>
            <person name="Chow W."/>
            <person name="Pelan S."/>
            <person name="Howe K."/>
            <person name="Rhie A."/>
            <person name="Mountcastle J."/>
            <person name="Haase B."/>
            <person name="Fedrigo O."/>
            <person name="Jarvis E.D."/>
        </authorList>
    </citation>
    <scope>NUCLEOTIDE SEQUENCE [LARGE SCALE GENOMIC DNA]</scope>
</reference>
<dbReference type="InterPro" id="IPR044553">
    <property type="entry name" value="Bbox1_ANCHR"/>
</dbReference>
<feature type="coiled-coil region" evidence="1">
    <location>
        <begin position="103"/>
        <end position="137"/>
    </location>
</feature>
<dbReference type="Ensembl" id="ENSCUST00005011899.1">
    <property type="protein sequence ID" value="ENSCUSP00005011420.1"/>
    <property type="gene ID" value="ENSCUSG00005007235.1"/>
</dbReference>